<keyword evidence="2 4" id="KW-0472">Membrane</keyword>
<evidence type="ECO:0000259" key="6">
    <source>
        <dbReference type="PROSITE" id="PS51123"/>
    </source>
</evidence>
<reference evidence="7 8" key="1">
    <citation type="submission" date="2022-10" db="EMBL/GenBank/DDBJ databases">
        <title>Paucibacter sp. hw1 Genome sequencing.</title>
        <authorList>
            <person name="Park S."/>
        </authorList>
    </citation>
    <scope>NUCLEOTIDE SEQUENCE [LARGE SCALE GENOMIC DNA]</scope>
    <source>
        <strain evidence="8">hw1</strain>
    </source>
</reference>
<gene>
    <name evidence="7" type="ORF">PRZ03_15580</name>
</gene>
<dbReference type="SUPFAM" id="SSF103088">
    <property type="entry name" value="OmpA-like"/>
    <property type="match status" value="1"/>
</dbReference>
<feature type="compositionally biased region" description="Basic and acidic residues" evidence="5">
    <location>
        <begin position="186"/>
        <end position="196"/>
    </location>
</feature>
<dbReference type="EMBL" id="JAQQXT010000009">
    <property type="protein sequence ID" value="MDC8773007.1"/>
    <property type="molecule type" value="Genomic_DNA"/>
</dbReference>
<evidence type="ECO:0000256" key="5">
    <source>
        <dbReference type="SAM" id="MobiDB-lite"/>
    </source>
</evidence>
<evidence type="ECO:0000256" key="4">
    <source>
        <dbReference type="PROSITE-ProRule" id="PRU00473"/>
    </source>
</evidence>
<comment type="subcellular location">
    <subcellularLocation>
        <location evidence="1">Cell outer membrane</location>
    </subcellularLocation>
</comment>
<evidence type="ECO:0000256" key="2">
    <source>
        <dbReference type="ARBA" id="ARBA00023136"/>
    </source>
</evidence>
<dbReference type="RefSeq" id="WP_273601182.1">
    <property type="nucleotide sequence ID" value="NZ_JAQQXT010000009.1"/>
</dbReference>
<accession>A0ABT5KGF4</accession>
<dbReference type="PANTHER" id="PTHR30329:SF21">
    <property type="entry name" value="LIPOPROTEIN YIAD-RELATED"/>
    <property type="match status" value="1"/>
</dbReference>
<evidence type="ECO:0000313" key="8">
    <source>
        <dbReference type="Proteomes" id="UP001221189"/>
    </source>
</evidence>
<name>A0ABT5KGF4_9BURK</name>
<dbReference type="PANTHER" id="PTHR30329">
    <property type="entry name" value="STATOR ELEMENT OF FLAGELLAR MOTOR COMPLEX"/>
    <property type="match status" value="1"/>
</dbReference>
<dbReference type="InterPro" id="IPR006665">
    <property type="entry name" value="OmpA-like"/>
</dbReference>
<dbReference type="Pfam" id="PF13488">
    <property type="entry name" value="Gly-zipper_Omp"/>
    <property type="match status" value="1"/>
</dbReference>
<dbReference type="Gene3D" id="3.30.1330.60">
    <property type="entry name" value="OmpA-like domain"/>
    <property type="match status" value="1"/>
</dbReference>
<dbReference type="InterPro" id="IPR006664">
    <property type="entry name" value="OMP_bac"/>
</dbReference>
<comment type="caution">
    <text evidence="7">The sequence shown here is derived from an EMBL/GenBank/DDBJ whole genome shotgun (WGS) entry which is preliminary data.</text>
</comment>
<dbReference type="InterPro" id="IPR039567">
    <property type="entry name" value="Gly-zipper"/>
</dbReference>
<dbReference type="InterPro" id="IPR050330">
    <property type="entry name" value="Bact_OuterMem_StrucFunc"/>
</dbReference>
<dbReference type="InterPro" id="IPR036737">
    <property type="entry name" value="OmpA-like_sf"/>
</dbReference>
<keyword evidence="8" id="KW-1185">Reference proteome</keyword>
<evidence type="ECO:0000256" key="3">
    <source>
        <dbReference type="ARBA" id="ARBA00023237"/>
    </source>
</evidence>
<dbReference type="PROSITE" id="PS51123">
    <property type="entry name" value="OMPA_2"/>
    <property type="match status" value="1"/>
</dbReference>
<evidence type="ECO:0000256" key="1">
    <source>
        <dbReference type="ARBA" id="ARBA00004442"/>
    </source>
</evidence>
<dbReference type="PROSITE" id="PS51257">
    <property type="entry name" value="PROKAR_LIPOPROTEIN"/>
    <property type="match status" value="1"/>
</dbReference>
<proteinExistence type="predicted"/>
<feature type="domain" description="OmpA-like" evidence="6">
    <location>
        <begin position="104"/>
        <end position="219"/>
    </location>
</feature>
<dbReference type="PRINTS" id="PR01023">
    <property type="entry name" value="NAFLGMOTY"/>
</dbReference>
<sequence length="220" mass="22538">MTKIASHRRQAGVTVTVLAGALALAGCESMSPREKGTVGGAAAGAATGAVLASVTGGKAGTGAVIGGVIGAVAGNLWSKRMEEKKAAMERATAGTGVTVAKTADNQLQVSVPSDISFDIGSATIKPELRGVLDQFAQGLDATMLVRVIGHTDSSGSDAINDPLSLRRAQSVRDYLDTRGVPAARMEIDGRGSREPLADNASEAGRAKNRRVEIFLREPQA</sequence>
<dbReference type="Proteomes" id="UP001221189">
    <property type="component" value="Unassembled WGS sequence"/>
</dbReference>
<feature type="region of interest" description="Disordered" evidence="5">
    <location>
        <begin position="186"/>
        <end position="208"/>
    </location>
</feature>
<keyword evidence="3" id="KW-0998">Cell outer membrane</keyword>
<evidence type="ECO:0000313" key="7">
    <source>
        <dbReference type="EMBL" id="MDC8773007.1"/>
    </source>
</evidence>
<organism evidence="7 8">
    <name type="scientific">Roseateles albus</name>
    <dbReference type="NCBI Taxonomy" id="2987525"/>
    <lineage>
        <taxon>Bacteria</taxon>
        <taxon>Pseudomonadati</taxon>
        <taxon>Pseudomonadota</taxon>
        <taxon>Betaproteobacteria</taxon>
        <taxon>Burkholderiales</taxon>
        <taxon>Sphaerotilaceae</taxon>
        <taxon>Roseateles</taxon>
    </lineage>
</organism>
<protein>
    <submittedName>
        <fullName evidence="7">OmpA family protein</fullName>
    </submittedName>
</protein>
<dbReference type="CDD" id="cd07185">
    <property type="entry name" value="OmpA_C-like"/>
    <property type="match status" value="1"/>
</dbReference>
<dbReference type="Pfam" id="PF00691">
    <property type="entry name" value="OmpA"/>
    <property type="match status" value="1"/>
</dbReference>
<dbReference type="PRINTS" id="PR01021">
    <property type="entry name" value="OMPADOMAIN"/>
</dbReference>